<feature type="compositionally biased region" description="Acidic residues" evidence="1">
    <location>
        <begin position="104"/>
        <end position="115"/>
    </location>
</feature>
<feature type="compositionally biased region" description="Acidic residues" evidence="1">
    <location>
        <begin position="11"/>
        <end position="21"/>
    </location>
</feature>
<evidence type="ECO:0000256" key="1">
    <source>
        <dbReference type="SAM" id="MobiDB-lite"/>
    </source>
</evidence>
<accession>A0A811LR85</accession>
<dbReference type="EMBL" id="CAJFCW020000006">
    <property type="protein sequence ID" value="CAG9127313.1"/>
    <property type="molecule type" value="Genomic_DNA"/>
</dbReference>
<evidence type="ECO:0000313" key="3">
    <source>
        <dbReference type="Proteomes" id="UP000614601"/>
    </source>
</evidence>
<reference evidence="2" key="1">
    <citation type="submission" date="2020-09" db="EMBL/GenBank/DDBJ databases">
        <authorList>
            <person name="Kikuchi T."/>
        </authorList>
    </citation>
    <scope>NUCLEOTIDE SEQUENCE</scope>
    <source>
        <strain evidence="2">SH1</strain>
    </source>
</reference>
<feature type="region of interest" description="Disordered" evidence="1">
    <location>
        <begin position="1"/>
        <end position="118"/>
    </location>
</feature>
<comment type="caution">
    <text evidence="2">The sequence shown here is derived from an EMBL/GenBank/DDBJ whole genome shotgun (WGS) entry which is preliminary data.</text>
</comment>
<keyword evidence="3" id="KW-1185">Reference proteome</keyword>
<evidence type="ECO:0000313" key="2">
    <source>
        <dbReference type="EMBL" id="CAD5229909.1"/>
    </source>
</evidence>
<name>A0A811LR85_9BILA</name>
<dbReference type="Proteomes" id="UP000783686">
    <property type="component" value="Unassembled WGS sequence"/>
</dbReference>
<protein>
    <submittedName>
        <fullName evidence="2">Uncharacterized protein</fullName>
    </submittedName>
</protein>
<gene>
    <name evidence="2" type="ORF">BOKJ2_LOCUS13871</name>
</gene>
<dbReference type="Proteomes" id="UP000614601">
    <property type="component" value="Unassembled WGS sequence"/>
</dbReference>
<sequence>MDSSQKIYDINMEEEYIEPLTDELTPNEASTSKEVSPTLQNETSAEQVDVSEEVADQSVRDSLPEEAVLSQTSNSKPNSTAKTNNKNKRKSKAKATKKKKAWEADDSDGHEDPDPQLDPVKIDYEALCTDPKYDNEGDVWVWDAHQFTYQSIRRFGLRNPIVFTGQQDVLGVEIPDIDYNGITDNIDPATKIDVFDHKSEKLKICW</sequence>
<feature type="compositionally biased region" description="Polar residues" evidence="1">
    <location>
        <begin position="27"/>
        <end position="46"/>
    </location>
</feature>
<feature type="compositionally biased region" description="Low complexity" evidence="1">
    <location>
        <begin position="72"/>
        <end position="84"/>
    </location>
</feature>
<proteinExistence type="predicted"/>
<organism evidence="2 3">
    <name type="scientific">Bursaphelenchus okinawaensis</name>
    <dbReference type="NCBI Taxonomy" id="465554"/>
    <lineage>
        <taxon>Eukaryota</taxon>
        <taxon>Metazoa</taxon>
        <taxon>Ecdysozoa</taxon>
        <taxon>Nematoda</taxon>
        <taxon>Chromadorea</taxon>
        <taxon>Rhabditida</taxon>
        <taxon>Tylenchina</taxon>
        <taxon>Tylenchomorpha</taxon>
        <taxon>Aphelenchoidea</taxon>
        <taxon>Aphelenchoididae</taxon>
        <taxon>Bursaphelenchus</taxon>
    </lineage>
</organism>
<dbReference type="EMBL" id="CAJFDH010000006">
    <property type="protein sequence ID" value="CAD5229909.1"/>
    <property type="molecule type" value="Genomic_DNA"/>
</dbReference>
<feature type="compositionally biased region" description="Basic residues" evidence="1">
    <location>
        <begin position="85"/>
        <end position="100"/>
    </location>
</feature>
<dbReference type="AlphaFoldDB" id="A0A811LR85"/>